<dbReference type="Proteomes" id="UP000000637">
    <property type="component" value="Plasmid pTC1"/>
</dbReference>
<dbReference type="InterPro" id="IPR036397">
    <property type="entry name" value="RNaseH_sf"/>
</dbReference>
<dbReference type="AlphaFoldDB" id="A1RCG4"/>
<dbReference type="SUPFAM" id="SSF53098">
    <property type="entry name" value="Ribonuclease H-like"/>
    <property type="match status" value="1"/>
</dbReference>
<dbReference type="Pfam" id="PF22483">
    <property type="entry name" value="Mu-transpos_C_2"/>
    <property type="match status" value="1"/>
</dbReference>
<accession>A1RCG4</accession>
<dbReference type="InterPro" id="IPR001584">
    <property type="entry name" value="Integrase_cat-core"/>
</dbReference>
<dbReference type="PANTHER" id="PTHR35004">
    <property type="entry name" value="TRANSPOSASE RV3428C-RELATED"/>
    <property type="match status" value="1"/>
</dbReference>
<feature type="domain" description="Integrase catalytic" evidence="2">
    <location>
        <begin position="100"/>
        <end position="285"/>
    </location>
</feature>
<dbReference type="GO" id="GO:0015074">
    <property type="term" value="P:DNA integration"/>
    <property type="evidence" value="ECO:0007669"/>
    <property type="project" value="InterPro"/>
</dbReference>
<evidence type="ECO:0000313" key="4">
    <source>
        <dbReference type="Proteomes" id="UP000000637"/>
    </source>
</evidence>
<keyword evidence="4" id="KW-1185">Reference proteome</keyword>
<proteinExistence type="inferred from homology"/>
<geneLocation type="plasmid" evidence="3 4">
    <name>pTC1</name>
</geneLocation>
<dbReference type="Gene3D" id="3.30.420.10">
    <property type="entry name" value="Ribonuclease H-like superfamily/Ribonuclease H"/>
    <property type="match status" value="1"/>
</dbReference>
<keyword evidence="3" id="KW-0614">Plasmid</keyword>
<dbReference type="HOGENOM" id="CLU_056509_0_0_11"/>
<dbReference type="PANTHER" id="PTHR35004:SF8">
    <property type="entry name" value="TRANSPOSASE RV3428C-RELATED"/>
    <property type="match status" value="1"/>
</dbReference>
<dbReference type="KEGG" id="aau:AAur_pTC10052"/>
<evidence type="ECO:0000259" key="2">
    <source>
        <dbReference type="PROSITE" id="PS50994"/>
    </source>
</evidence>
<evidence type="ECO:0000256" key="1">
    <source>
        <dbReference type="ARBA" id="ARBA00009277"/>
    </source>
</evidence>
<gene>
    <name evidence="3" type="ordered locus">AAur_pTC10052</name>
</gene>
<evidence type="ECO:0000313" key="3">
    <source>
        <dbReference type="EMBL" id="ABM10541.1"/>
    </source>
</evidence>
<reference evidence="3 4" key="1">
    <citation type="journal article" date="2006" name="PLoS Genet.">
        <title>Secrets of soil survival revealed by the genome sequence of Arthrobacter aurescens TC1.</title>
        <authorList>
            <person name="Mongodin E.F."/>
            <person name="Shapir N."/>
            <person name="Daugherty S.C."/>
            <person name="DeBoy R.T."/>
            <person name="Emerson J.B."/>
            <person name="Shvartzbeyn A."/>
            <person name="Radune D."/>
            <person name="Vamathevan J."/>
            <person name="Riggs F."/>
            <person name="Grinberg V."/>
            <person name="Khouri H."/>
            <person name="Wackett L.P."/>
            <person name="Nelson K.E."/>
            <person name="Sadowsky M.J."/>
        </authorList>
    </citation>
    <scope>NUCLEOTIDE SEQUENCE [LARGE SCALE GENOMIC DNA]</scope>
    <source>
        <strain evidence="3 4">TC1</strain>
    </source>
</reference>
<protein>
    <submittedName>
        <fullName evidence="3">IS21 family element, transposase istA</fullName>
    </submittedName>
</protein>
<sequence length="417" mass="46119">MEDWAEIRRLRRAEGLGIKTIAKTLGISRNTVRAAIASDAPPKYRRRPAGSAVDAFEDAIRQQLAAVPTMPATVIAERVGWTRGITVFKERVAELRPAYLPPDPAGRTTYVAGEIAQCDLWFPPIQLPVGFGQTRGPKQLPVLTMVTGYSRWLSGILIPSRRAEDLFAGWWQLISALGAVPRLLVWDGEGAIGRNRGGRIELTGDCQAFRGVLGTKVIVLKPAEPEHKGIIERAHDYLERSFLPGRVFSDPADFNVQLQGWLTQVNARTRRALGCAPTDRIAADRQAMLTLPPVAPAVGWRHSTRLARDHYVRLDSNDYSVHPAVIGRRIEVVADLDRVKVFCEGRVVADHQRVWAWHQTITDPEHLQAAKTLRRTRVGALRPVRDAETELAVEQRPLGDYDTALGIDLGGEGGFAS</sequence>
<dbReference type="InterPro" id="IPR054353">
    <property type="entry name" value="IstA-like_C"/>
</dbReference>
<organism evidence="3 4">
    <name type="scientific">Paenarthrobacter aurescens (strain TC1)</name>
    <dbReference type="NCBI Taxonomy" id="290340"/>
    <lineage>
        <taxon>Bacteria</taxon>
        <taxon>Bacillati</taxon>
        <taxon>Actinomycetota</taxon>
        <taxon>Actinomycetes</taxon>
        <taxon>Micrococcales</taxon>
        <taxon>Micrococcaceae</taxon>
        <taxon>Paenarthrobacter</taxon>
    </lineage>
</organism>
<dbReference type="EMBL" id="CP000475">
    <property type="protein sequence ID" value="ABM10541.1"/>
    <property type="molecule type" value="Genomic_DNA"/>
</dbReference>
<name>A1RCG4_PAEAT</name>
<dbReference type="GO" id="GO:0003676">
    <property type="term" value="F:nucleic acid binding"/>
    <property type="evidence" value="ECO:0007669"/>
    <property type="project" value="InterPro"/>
</dbReference>
<comment type="similarity">
    <text evidence="1">Belongs to the transposase IS21/IS408/IS1162 family.</text>
</comment>
<dbReference type="InterPro" id="IPR012337">
    <property type="entry name" value="RNaseH-like_sf"/>
</dbReference>
<dbReference type="PROSITE" id="PS50994">
    <property type="entry name" value="INTEGRASE"/>
    <property type="match status" value="1"/>
</dbReference>
<dbReference type="NCBIfam" id="NF033546">
    <property type="entry name" value="transpos_IS21"/>
    <property type="match status" value="1"/>
</dbReference>